<dbReference type="InterPro" id="IPR036782">
    <property type="entry name" value="NE0471-like_N"/>
</dbReference>
<dbReference type="HOGENOM" id="CLU_190765_0_0_6"/>
<dbReference type="InParanoid" id="W0DQI6"/>
<evidence type="ECO:0000313" key="1">
    <source>
        <dbReference type="EMBL" id="AHF00702.1"/>
    </source>
</evidence>
<dbReference type="RefSeq" id="WP_006459821.1">
    <property type="nucleotide sequence ID" value="NZ_CP007030.1"/>
</dbReference>
<protein>
    <recommendedName>
        <fullName evidence="3">DUF2442 domain-containing protein</fullName>
    </recommendedName>
</protein>
<keyword evidence="2" id="KW-1185">Reference proteome</keyword>
<dbReference type="eggNOG" id="ENOG5033C96">
    <property type="taxonomic scope" value="Bacteria"/>
</dbReference>
<dbReference type="Pfam" id="PF10387">
    <property type="entry name" value="DUF2442"/>
    <property type="match status" value="1"/>
</dbReference>
<reference evidence="1 2" key="1">
    <citation type="submission" date="2013-12" db="EMBL/GenBank/DDBJ databases">
        <authorList>
            <consortium name="DOE Joint Genome Institute"/>
            <person name="Kappler U."/>
            <person name="Huntemann M."/>
            <person name="Han J."/>
            <person name="Chen A."/>
            <person name="Kyrpides N."/>
            <person name="Mavromatis K."/>
            <person name="Markowitz V."/>
            <person name="Palaniappan K."/>
            <person name="Ivanova N."/>
            <person name="Schaumberg A."/>
            <person name="Pati A."/>
            <person name="Liolios K."/>
            <person name="Nordberg H.P."/>
            <person name="Cantor M.N."/>
            <person name="Hua S.X."/>
            <person name="Woyke T."/>
        </authorList>
    </citation>
    <scope>NUCLEOTIDE SEQUENCE [LARGE SCALE GENOMIC DNA]</scope>
    <source>
        <strain evidence="2">AL2</strain>
    </source>
</reference>
<sequence length="90" mass="10318">MITLKIDKVDYLGDYQLKLFFNDGKIQKIDFADFIKSSLNPAISKYQDLSLFKAYRLTDGDLEWGDFDLCFPIADLYDNCHIEAPSPEAA</sequence>
<name>W0DQI6_9GAMM</name>
<dbReference type="OrthoDB" id="1369138at2"/>
<dbReference type="EMBL" id="CP007030">
    <property type="protein sequence ID" value="AHF00702.1"/>
    <property type="molecule type" value="Genomic_DNA"/>
</dbReference>
<gene>
    <name evidence="1" type="ORF">THIAE_02000</name>
</gene>
<dbReference type="SUPFAM" id="SSF143880">
    <property type="entry name" value="NE0471 N-terminal domain-like"/>
    <property type="match status" value="1"/>
</dbReference>
<dbReference type="KEGG" id="tao:THIAE_02000"/>
<proteinExistence type="predicted"/>
<dbReference type="Gene3D" id="3.30.2020.10">
    <property type="entry name" value="NE0471-like N-terminal domain"/>
    <property type="match status" value="1"/>
</dbReference>
<accession>W0DQI6</accession>
<organism evidence="1 2">
    <name type="scientific">Thiomicrospira aerophila AL3</name>
    <dbReference type="NCBI Taxonomy" id="717772"/>
    <lineage>
        <taxon>Bacteria</taxon>
        <taxon>Pseudomonadati</taxon>
        <taxon>Pseudomonadota</taxon>
        <taxon>Gammaproteobacteria</taxon>
        <taxon>Thiotrichales</taxon>
        <taxon>Piscirickettsiaceae</taxon>
        <taxon>Thiomicrospira</taxon>
    </lineage>
</organism>
<dbReference type="Proteomes" id="UP000005380">
    <property type="component" value="Chromosome"/>
</dbReference>
<dbReference type="InterPro" id="IPR018841">
    <property type="entry name" value="DUF2442"/>
</dbReference>
<evidence type="ECO:0000313" key="2">
    <source>
        <dbReference type="Proteomes" id="UP000005380"/>
    </source>
</evidence>
<dbReference type="AlphaFoldDB" id="W0DQI6"/>
<evidence type="ECO:0008006" key="3">
    <source>
        <dbReference type="Google" id="ProtNLM"/>
    </source>
</evidence>
<dbReference type="STRING" id="717772.THIAE_02000"/>